<evidence type="ECO:0000256" key="1">
    <source>
        <dbReference type="SAM" id="MobiDB-lite"/>
    </source>
</evidence>
<reference evidence="2" key="1">
    <citation type="journal article" date="2020" name="New Phytol.">
        <title>Comparative genomics reveals dynamic genome evolution in host specialist ectomycorrhizal fungi.</title>
        <authorList>
            <person name="Lofgren L.A."/>
            <person name="Nguyen N.H."/>
            <person name="Vilgalys R."/>
            <person name="Ruytinx J."/>
            <person name="Liao H.L."/>
            <person name="Branco S."/>
            <person name="Kuo A."/>
            <person name="LaButti K."/>
            <person name="Lipzen A."/>
            <person name="Andreopoulos W."/>
            <person name="Pangilinan J."/>
            <person name="Riley R."/>
            <person name="Hundley H."/>
            <person name="Na H."/>
            <person name="Barry K."/>
            <person name="Grigoriev I.V."/>
            <person name="Stajich J.E."/>
            <person name="Kennedy P.G."/>
        </authorList>
    </citation>
    <scope>NUCLEOTIDE SEQUENCE</scope>
    <source>
        <strain evidence="2">S12</strain>
    </source>
</reference>
<gene>
    <name evidence="2" type="ORF">HD556DRAFT_1537189</name>
</gene>
<evidence type="ECO:0000313" key="2">
    <source>
        <dbReference type="EMBL" id="KAG1791912.1"/>
    </source>
</evidence>
<feature type="region of interest" description="Disordered" evidence="1">
    <location>
        <begin position="1"/>
        <end position="23"/>
    </location>
</feature>
<name>A0A9P7ALW8_9AGAM</name>
<dbReference type="GeneID" id="64603413"/>
<evidence type="ECO:0000313" key="3">
    <source>
        <dbReference type="Proteomes" id="UP000719766"/>
    </source>
</evidence>
<dbReference type="Proteomes" id="UP000719766">
    <property type="component" value="Unassembled WGS sequence"/>
</dbReference>
<dbReference type="RefSeq" id="XP_041158650.1">
    <property type="nucleotide sequence ID" value="XM_041309649.1"/>
</dbReference>
<organism evidence="2 3">
    <name type="scientific">Suillus plorans</name>
    <dbReference type="NCBI Taxonomy" id="116603"/>
    <lineage>
        <taxon>Eukaryota</taxon>
        <taxon>Fungi</taxon>
        <taxon>Dikarya</taxon>
        <taxon>Basidiomycota</taxon>
        <taxon>Agaricomycotina</taxon>
        <taxon>Agaricomycetes</taxon>
        <taxon>Agaricomycetidae</taxon>
        <taxon>Boletales</taxon>
        <taxon>Suillineae</taxon>
        <taxon>Suillaceae</taxon>
        <taxon>Suillus</taxon>
    </lineage>
</organism>
<keyword evidence="3" id="KW-1185">Reference proteome</keyword>
<comment type="caution">
    <text evidence="2">The sequence shown here is derived from an EMBL/GenBank/DDBJ whole genome shotgun (WGS) entry which is preliminary data.</text>
</comment>
<dbReference type="AlphaFoldDB" id="A0A9P7ALW8"/>
<sequence length="602" mass="66904">MLHWKLQRQVSGEDSRRLPASRASSLRLYLRSPSGPCGADLRKAKNPSTNGCHMWHGDRGVVPASAARSKTKLYSSAGTSLHNRLTTLVAMEDTGESDGTAIPKMHETDPRKGTEPNRLCQIVEPDQGAKLEKFRVIEQTDNINASLTRKLHSSAAHPHTRGDWPLETRVQTWECSETPGHAPSAGRSALYLMAGAGSEGISTALVIFQIIYPNTRNLAHEQTFSSHKLEAVTGRCTMSLWYACCNSCQTDETPILSTTTVWYSLHSMSRQPTSGDPASQKIDEVLQGNHSDLDLLSHYLGALGVISDLSSDGCGQLLGDILVVRSQQQGSPLLIRLKEGTLDDIHLANDNFAAALSLCPFEHPARDAEHAIKQYQTVVDLSYPHERLAPLNNPADVLQFRFQQFHELVNPPALLSEEGSEADKKLMLLCCGLQQQLCVHPVILRNIASALEIYFRQYEDPNELSRYIAYYREAPHRAVLAPFTFTAIHSKERMEDIDLLRKVLPLTPMTCITGTNAMYKHSIEAQLRDSLFELHFPLNDKTMSLLEIAQTLAKVERLPEFAVSHRSSGMEGHDTMHFHALHMVGFQSVFDTGLWIKRSCGG</sequence>
<proteinExistence type="predicted"/>
<accession>A0A9P7ALW8</accession>
<feature type="region of interest" description="Disordered" evidence="1">
    <location>
        <begin position="96"/>
        <end position="116"/>
    </location>
</feature>
<dbReference type="EMBL" id="JABBWE010000040">
    <property type="protein sequence ID" value="KAG1791912.1"/>
    <property type="molecule type" value="Genomic_DNA"/>
</dbReference>
<protein>
    <submittedName>
        <fullName evidence="2">Uncharacterized protein</fullName>
    </submittedName>
</protein>
<feature type="compositionally biased region" description="Basic and acidic residues" evidence="1">
    <location>
        <begin position="104"/>
        <end position="115"/>
    </location>
</feature>
<dbReference type="OrthoDB" id="9991317at2759"/>